<reference evidence="1 2" key="1">
    <citation type="submission" date="2024-09" db="EMBL/GenBank/DDBJ databases">
        <authorList>
            <person name="Sun Q."/>
            <person name="Mori K."/>
        </authorList>
    </citation>
    <scope>NUCLEOTIDE SEQUENCE [LARGE SCALE GENOMIC DNA]</scope>
    <source>
        <strain evidence="1 2">CCM 4839</strain>
    </source>
</reference>
<evidence type="ECO:0000313" key="1">
    <source>
        <dbReference type="EMBL" id="MFC0394225.1"/>
    </source>
</evidence>
<dbReference type="EMBL" id="JBHLVF010000041">
    <property type="protein sequence ID" value="MFC0394225.1"/>
    <property type="molecule type" value="Genomic_DNA"/>
</dbReference>
<name>A0ABV6JHC4_9BACL</name>
<organism evidence="1 2">
    <name type="scientific">Paenibacillus mendelii</name>
    <dbReference type="NCBI Taxonomy" id="206163"/>
    <lineage>
        <taxon>Bacteria</taxon>
        <taxon>Bacillati</taxon>
        <taxon>Bacillota</taxon>
        <taxon>Bacilli</taxon>
        <taxon>Bacillales</taxon>
        <taxon>Paenibacillaceae</taxon>
        <taxon>Paenibacillus</taxon>
    </lineage>
</organism>
<dbReference type="GO" id="GO:0016301">
    <property type="term" value="F:kinase activity"/>
    <property type="evidence" value="ECO:0007669"/>
    <property type="project" value="UniProtKB-KW"/>
</dbReference>
<dbReference type="InterPro" id="IPR027417">
    <property type="entry name" value="P-loop_NTPase"/>
</dbReference>
<dbReference type="PANTHER" id="PTHR10285">
    <property type="entry name" value="URIDINE KINASE"/>
    <property type="match status" value="1"/>
</dbReference>
<gene>
    <name evidence="1" type="ORF">ACFFJ8_23020</name>
</gene>
<proteinExistence type="predicted"/>
<dbReference type="SUPFAM" id="SSF52540">
    <property type="entry name" value="P-loop containing nucleoside triphosphate hydrolases"/>
    <property type="match status" value="1"/>
</dbReference>
<dbReference type="Proteomes" id="UP001589818">
    <property type="component" value="Unassembled WGS sequence"/>
</dbReference>
<dbReference type="Gene3D" id="3.40.50.300">
    <property type="entry name" value="P-loop containing nucleotide triphosphate hydrolases"/>
    <property type="match status" value="1"/>
</dbReference>
<keyword evidence="1" id="KW-0418">Kinase</keyword>
<accession>A0ABV6JHC4</accession>
<keyword evidence="2" id="KW-1185">Reference proteome</keyword>
<keyword evidence="1" id="KW-0808">Transferase</keyword>
<dbReference type="RefSeq" id="WP_204815384.1">
    <property type="nucleotide sequence ID" value="NZ_JANHOF010000001.1"/>
</dbReference>
<sequence length="204" mass="22743">MEPGQLTPASQKAVQMIVHAINQKLMSCDGPLVVAIDGGSGAGKSTLTAALSSHIEATVIHCDDFFSATISSSEWDAYSPEQKCRRCIDWQRVRFEVLEPLLASKVALYHPYSLETRNGLAAHWVSKTPAKVLILDGIYSAHPEISDIVHLTVLINVTPQARYERHNLREGHDDADWHARWDSAEDYYFTAVRPPLSFDLVIDM</sequence>
<comment type="caution">
    <text evidence="1">The sequence shown here is derived from an EMBL/GenBank/DDBJ whole genome shotgun (WGS) entry which is preliminary data.</text>
</comment>
<evidence type="ECO:0000313" key="2">
    <source>
        <dbReference type="Proteomes" id="UP001589818"/>
    </source>
</evidence>
<protein>
    <submittedName>
        <fullName evidence="1">Uridine kinase</fullName>
    </submittedName>
</protein>